<dbReference type="EMBL" id="AVPU01000001">
    <property type="protein sequence ID" value="KGM56274.1"/>
    <property type="molecule type" value="Genomic_DNA"/>
</dbReference>
<protein>
    <recommendedName>
        <fullName evidence="4">CopL family metal-binding regulatory protein</fullName>
    </recommendedName>
</protein>
<comment type="caution">
    <text evidence="2">The sequence shown here is derived from an EMBL/GenBank/DDBJ whole genome shotgun (WGS) entry which is preliminary data.</text>
</comment>
<evidence type="ECO:0000313" key="2">
    <source>
        <dbReference type="EMBL" id="KGM56274.1"/>
    </source>
</evidence>
<dbReference type="InterPro" id="IPR048034">
    <property type="entry name" value="CopL-like"/>
</dbReference>
<dbReference type="NCBIfam" id="NF033807">
    <property type="entry name" value="CopL_fam"/>
    <property type="match status" value="1"/>
</dbReference>
<name>A0A0A0F0I5_9GAMM</name>
<evidence type="ECO:0000256" key="1">
    <source>
        <dbReference type="SAM" id="MobiDB-lite"/>
    </source>
</evidence>
<dbReference type="AlphaFoldDB" id="A0A0A0F0I5"/>
<evidence type="ECO:0000313" key="3">
    <source>
        <dbReference type="Proteomes" id="UP000029998"/>
    </source>
</evidence>
<accession>A0A0A0F0I5</accession>
<feature type="region of interest" description="Disordered" evidence="1">
    <location>
        <begin position="102"/>
        <end position="131"/>
    </location>
</feature>
<sequence>MGAMPWVRLLPRLLLVLCLVLNGIGASMASLRMPLGAMAPVLHTAQGDHAKATAATPDHAMASADHCNDPDPVDCCAPDQCDDACTQIVPAVVVPALLATSFPEMAPPPGERPTRDRVDPPLPHPVRPPIA</sequence>
<dbReference type="Proteomes" id="UP000029998">
    <property type="component" value="Unassembled WGS sequence"/>
</dbReference>
<reference evidence="2 3" key="1">
    <citation type="submission" date="2013-08" db="EMBL/GenBank/DDBJ databases">
        <title>Genome sequencing of Lysobacter.</title>
        <authorList>
            <person name="Zhang S."/>
            <person name="Wang G."/>
        </authorList>
    </citation>
    <scope>NUCLEOTIDE SEQUENCE [LARGE SCALE GENOMIC DNA]</scope>
    <source>
        <strain evidence="2 3">GH1-9</strain>
    </source>
</reference>
<organism evidence="2 3">
    <name type="scientific">Lysobacter daejeonensis GH1-9</name>
    <dbReference type="NCBI Taxonomy" id="1385517"/>
    <lineage>
        <taxon>Bacteria</taxon>
        <taxon>Pseudomonadati</taxon>
        <taxon>Pseudomonadota</taxon>
        <taxon>Gammaproteobacteria</taxon>
        <taxon>Lysobacterales</taxon>
        <taxon>Lysobacteraceae</taxon>
        <taxon>Aerolutibacter</taxon>
    </lineage>
</organism>
<gene>
    <name evidence="2" type="ORF">N800_08725</name>
</gene>
<keyword evidence="3" id="KW-1185">Reference proteome</keyword>
<proteinExistence type="predicted"/>
<dbReference type="STRING" id="1385517.N800_08725"/>
<evidence type="ECO:0008006" key="4">
    <source>
        <dbReference type="Google" id="ProtNLM"/>
    </source>
</evidence>
<feature type="compositionally biased region" description="Pro residues" evidence="1">
    <location>
        <begin position="120"/>
        <end position="131"/>
    </location>
</feature>